<dbReference type="SUPFAM" id="SSF48557">
    <property type="entry name" value="L-aspartase-like"/>
    <property type="match status" value="1"/>
</dbReference>
<evidence type="ECO:0000313" key="2">
    <source>
        <dbReference type="EMBL" id="MCT4331829.1"/>
    </source>
</evidence>
<sequence length="151" mass="16148">MKRPSETAPAFRQGMTGVLLAGAFACLPGIATAQTQQAAERDEFFWLGEINKASIVISSEEGLLDTELAPANGKALDAVIANGNAPDAERPGTVITFEPLLFERGGVEVTLIHAGRSSQDMHATYRAAMLRDGMLNLARQLIAGPVDRRRT</sequence>
<protein>
    <submittedName>
        <fullName evidence="2">Uncharacterized protein</fullName>
    </submittedName>
</protein>
<dbReference type="Proteomes" id="UP001320702">
    <property type="component" value="Unassembled WGS sequence"/>
</dbReference>
<gene>
    <name evidence="2" type="ORF">MU516_02970</name>
</gene>
<reference evidence="2 3" key="1">
    <citation type="submission" date="2022-04" db="EMBL/GenBank/DDBJ databases">
        <title>Paracoccus sp. YLB-12 draft genome sequence.</title>
        <authorList>
            <person name="Yu L."/>
        </authorList>
    </citation>
    <scope>NUCLEOTIDE SEQUENCE [LARGE SCALE GENOMIC DNA]</scope>
    <source>
        <strain evidence="2 3">YLB-12</strain>
    </source>
</reference>
<dbReference type="InterPro" id="IPR008948">
    <property type="entry name" value="L-Aspartase-like"/>
</dbReference>
<keyword evidence="1" id="KW-0732">Signal</keyword>
<evidence type="ECO:0000256" key="1">
    <source>
        <dbReference type="SAM" id="SignalP"/>
    </source>
</evidence>
<dbReference type="EMBL" id="JANAVZ010000001">
    <property type="protein sequence ID" value="MCT4331829.1"/>
    <property type="molecule type" value="Genomic_DNA"/>
</dbReference>
<evidence type="ECO:0000313" key="3">
    <source>
        <dbReference type="Proteomes" id="UP001320702"/>
    </source>
</evidence>
<comment type="caution">
    <text evidence="2">The sequence shown here is derived from an EMBL/GenBank/DDBJ whole genome shotgun (WGS) entry which is preliminary data.</text>
</comment>
<dbReference type="PROSITE" id="PS51257">
    <property type="entry name" value="PROKAR_LIPOPROTEIN"/>
    <property type="match status" value="1"/>
</dbReference>
<feature type="signal peptide" evidence="1">
    <location>
        <begin position="1"/>
        <end position="33"/>
    </location>
</feature>
<proteinExistence type="predicted"/>
<name>A0ABT2K766_9RHOB</name>
<organism evidence="2 3">
    <name type="scientific">Paracoccus maritimus</name>
    <dbReference type="NCBI Taxonomy" id="2933292"/>
    <lineage>
        <taxon>Bacteria</taxon>
        <taxon>Pseudomonadati</taxon>
        <taxon>Pseudomonadota</taxon>
        <taxon>Alphaproteobacteria</taxon>
        <taxon>Rhodobacterales</taxon>
        <taxon>Paracoccaceae</taxon>
        <taxon>Paracoccus</taxon>
    </lineage>
</organism>
<accession>A0ABT2K766</accession>
<feature type="chain" id="PRO_5047215260" evidence="1">
    <location>
        <begin position="34"/>
        <end position="151"/>
    </location>
</feature>
<keyword evidence="3" id="KW-1185">Reference proteome</keyword>
<dbReference type="RefSeq" id="WP_260275691.1">
    <property type="nucleotide sequence ID" value="NZ_JANAVZ010000001.1"/>
</dbReference>